<protein>
    <submittedName>
        <fullName evidence="1">Uncharacterized protein</fullName>
    </submittedName>
</protein>
<comment type="caution">
    <text evidence="1">The sequence shown here is derived from an EMBL/GenBank/DDBJ whole genome shotgun (WGS) entry which is preliminary data.</text>
</comment>
<evidence type="ECO:0000313" key="2">
    <source>
        <dbReference type="Proteomes" id="UP001190700"/>
    </source>
</evidence>
<gene>
    <name evidence="1" type="ORF">CYMTET_52382</name>
</gene>
<dbReference type="Proteomes" id="UP001190700">
    <property type="component" value="Unassembled WGS sequence"/>
</dbReference>
<keyword evidence="2" id="KW-1185">Reference proteome</keyword>
<organism evidence="1 2">
    <name type="scientific">Cymbomonas tetramitiformis</name>
    <dbReference type="NCBI Taxonomy" id="36881"/>
    <lineage>
        <taxon>Eukaryota</taxon>
        <taxon>Viridiplantae</taxon>
        <taxon>Chlorophyta</taxon>
        <taxon>Pyramimonadophyceae</taxon>
        <taxon>Pyramimonadales</taxon>
        <taxon>Pyramimonadaceae</taxon>
        <taxon>Cymbomonas</taxon>
    </lineage>
</organism>
<dbReference type="EMBL" id="LGRX02034538">
    <property type="protein sequence ID" value="KAK3237548.1"/>
    <property type="molecule type" value="Genomic_DNA"/>
</dbReference>
<accession>A0AAE0EQU9</accession>
<reference evidence="1 2" key="1">
    <citation type="journal article" date="2015" name="Genome Biol. Evol.">
        <title>Comparative Genomics of a Bacterivorous Green Alga Reveals Evolutionary Causalities and Consequences of Phago-Mixotrophic Mode of Nutrition.</title>
        <authorList>
            <person name="Burns J.A."/>
            <person name="Paasch A."/>
            <person name="Narechania A."/>
            <person name="Kim E."/>
        </authorList>
    </citation>
    <scope>NUCLEOTIDE SEQUENCE [LARGE SCALE GENOMIC DNA]</scope>
    <source>
        <strain evidence="1 2">PLY_AMNH</strain>
    </source>
</reference>
<name>A0AAE0EQU9_9CHLO</name>
<sequence length="179" mass="20083">MENISRGWAMATMVAPRWPGQPWYRELEALASEVVFMPRRRDLFTPSRLRGSKSLGPSGWDAVMVRIPPAAREHPLVWGGAGHGLCWRLATMWACGLEVYRKDGDAWCPGSITGVSGDMCHTTYDDGDEEDLDLGQETCRTPIMRGTTEAPEEWDSALGSRWRSHLQEHRLSSQPCRPA</sequence>
<evidence type="ECO:0000313" key="1">
    <source>
        <dbReference type="EMBL" id="KAK3237548.1"/>
    </source>
</evidence>
<dbReference type="AlphaFoldDB" id="A0AAE0EQU9"/>
<proteinExistence type="predicted"/>